<reference evidence="2 3" key="1">
    <citation type="submission" date="2019-02" db="EMBL/GenBank/DDBJ databases">
        <title>Deep-cultivation of Planctomycetes and their phenomic and genomic characterization uncovers novel biology.</title>
        <authorList>
            <person name="Wiegand S."/>
            <person name="Jogler M."/>
            <person name="Boedeker C."/>
            <person name="Pinto D."/>
            <person name="Vollmers J."/>
            <person name="Rivas-Marin E."/>
            <person name="Kohn T."/>
            <person name="Peeters S.H."/>
            <person name="Heuer A."/>
            <person name="Rast P."/>
            <person name="Oberbeckmann S."/>
            <person name="Bunk B."/>
            <person name="Jeske O."/>
            <person name="Meyerdierks A."/>
            <person name="Storesund J.E."/>
            <person name="Kallscheuer N."/>
            <person name="Luecker S."/>
            <person name="Lage O.M."/>
            <person name="Pohl T."/>
            <person name="Merkel B.J."/>
            <person name="Hornburger P."/>
            <person name="Mueller R.-W."/>
            <person name="Bruemmer F."/>
            <person name="Labrenz M."/>
            <person name="Spormann A.M."/>
            <person name="Op Den Camp H."/>
            <person name="Overmann J."/>
            <person name="Amann R."/>
            <person name="Jetten M.S.M."/>
            <person name="Mascher T."/>
            <person name="Medema M.H."/>
            <person name="Devos D.P."/>
            <person name="Kaster A.-K."/>
            <person name="Ovreas L."/>
            <person name="Rohde M."/>
            <person name="Galperin M.Y."/>
            <person name="Jogler C."/>
        </authorList>
    </citation>
    <scope>NUCLEOTIDE SEQUENCE [LARGE SCALE GENOMIC DNA]</scope>
    <source>
        <strain evidence="2 3">KOR42</strain>
    </source>
</reference>
<evidence type="ECO:0000259" key="1">
    <source>
        <dbReference type="Pfam" id="PF07607"/>
    </source>
</evidence>
<name>A0A5C5X4X1_9PLAN</name>
<evidence type="ECO:0000313" key="3">
    <source>
        <dbReference type="Proteomes" id="UP000317243"/>
    </source>
</evidence>
<dbReference type="InterPro" id="IPR011464">
    <property type="entry name" value="DUF1570"/>
</dbReference>
<gene>
    <name evidence="2" type="ORF">KOR42_14250</name>
</gene>
<accession>A0A5C5X4X1</accession>
<dbReference type="RefSeq" id="WP_146508183.1">
    <property type="nucleotide sequence ID" value="NZ_SIHI01000001.1"/>
</dbReference>
<comment type="caution">
    <text evidence="2">The sequence shown here is derived from an EMBL/GenBank/DDBJ whole genome shotgun (WGS) entry which is preliminary data.</text>
</comment>
<dbReference type="OrthoDB" id="208796at2"/>
<feature type="domain" description="DUF1570" evidence="1">
    <location>
        <begin position="212"/>
        <end position="324"/>
    </location>
</feature>
<dbReference type="EMBL" id="SIHI01000001">
    <property type="protein sequence ID" value="TWT58056.1"/>
    <property type="molecule type" value="Genomic_DNA"/>
</dbReference>
<evidence type="ECO:0000313" key="2">
    <source>
        <dbReference type="EMBL" id="TWT58056.1"/>
    </source>
</evidence>
<keyword evidence="3" id="KW-1185">Reference proteome</keyword>
<dbReference type="Pfam" id="PF07607">
    <property type="entry name" value="DUF1570"/>
    <property type="match status" value="1"/>
</dbReference>
<protein>
    <recommendedName>
        <fullName evidence="1">DUF1570 domain-containing protein</fullName>
    </recommendedName>
</protein>
<dbReference type="AlphaFoldDB" id="A0A5C5X4X1"/>
<organism evidence="2 3">
    <name type="scientific">Thalassoglobus neptunius</name>
    <dbReference type="NCBI Taxonomy" id="1938619"/>
    <lineage>
        <taxon>Bacteria</taxon>
        <taxon>Pseudomonadati</taxon>
        <taxon>Planctomycetota</taxon>
        <taxon>Planctomycetia</taxon>
        <taxon>Planctomycetales</taxon>
        <taxon>Planctomycetaceae</taxon>
        <taxon>Thalassoglobus</taxon>
    </lineage>
</organism>
<proteinExistence type="predicted"/>
<dbReference type="Proteomes" id="UP000317243">
    <property type="component" value="Unassembled WGS sequence"/>
</dbReference>
<sequence length="492" mass="55211">MLRASLLSFLFLIIWTLPALSDTITYRDEEGEEVTIEARIAGEGLGFQALERRDGQLQIVPNAAVTAREPTDPPPPIDEEGMVELFQKRFGTELVRTDIEKNFVVALILSSPIERSSESQASGFLRKASSFMRRVDATFLRYARSKRISVHEPRFPMVLLIFESDDDFNSYAEEATGGRGLSAENILGFYSPITNWLAVRMSSCDTFEVPLHEAIHLQMYNRVFQRLAPIPKWFDEGIATGFEGNGDRINISPSKVNSRYARQAMTRSGQLSWASVIRDDGAFTADILAGEAYTMAWCMHWMLATRHEDKYRDYVEELSQRKTLGEIDSDERIGRFEEIFDVSVDELQQSFPKSLQLAAKVQKIKLQQPRRDGIGTRTQSLGQVEMQAVATSNAGTAIEASGTLKNLSPLRTMTFYITMETSGGTYADWLIPSVAPSRSIQLPRQRAAKLFRPNIQLPPGSYQVFIRSVPADSRESQVWESGQVPGPRLGGD</sequence>